<dbReference type="PANTHER" id="PTHR36535">
    <property type="entry name" value="YALI0E30327P"/>
    <property type="match status" value="1"/>
</dbReference>
<keyword evidence="1" id="KW-0472">Membrane</keyword>
<keyword evidence="4" id="KW-1185">Reference proteome</keyword>
<evidence type="ECO:0000313" key="4">
    <source>
        <dbReference type="Proteomes" id="UP001190825"/>
    </source>
</evidence>
<dbReference type="GeneID" id="61612941"/>
<dbReference type="EMBL" id="NBUC01000163">
    <property type="protein sequence ID" value="PLT94139.1"/>
    <property type="molecule type" value="Genomic_DNA"/>
</dbReference>
<accession>A0A508WV88</accession>
<dbReference type="RefSeq" id="WP_011976162.1">
    <property type="nucleotide sequence ID" value="NZ_ATYC01000022.1"/>
</dbReference>
<evidence type="ECO:0008006" key="5">
    <source>
        <dbReference type="Google" id="ProtNLM"/>
    </source>
</evidence>
<dbReference type="PANTHER" id="PTHR36535:SF1">
    <property type="entry name" value="DUF1772 DOMAIN-CONTAINING PROTEIN"/>
    <property type="match status" value="1"/>
</dbReference>
<reference evidence="3" key="3">
    <citation type="submission" date="2019-06" db="EMBL/GenBank/DDBJ databases">
        <authorList>
            <person name="Le Quere A."/>
            <person name="Colella S."/>
        </authorList>
    </citation>
    <scope>NUCLEOTIDE SEQUENCE</scope>
    <source>
        <strain evidence="3">EmedicaeMD41</strain>
    </source>
</reference>
<feature type="transmembrane region" description="Helical" evidence="1">
    <location>
        <begin position="48"/>
        <end position="67"/>
    </location>
</feature>
<dbReference type="EMBL" id="CABFNB010000089">
    <property type="protein sequence ID" value="VTZ61125.1"/>
    <property type="molecule type" value="Genomic_DNA"/>
</dbReference>
<evidence type="ECO:0000256" key="1">
    <source>
        <dbReference type="SAM" id="Phobius"/>
    </source>
</evidence>
<dbReference type="Proteomes" id="UP000507954">
    <property type="component" value="Unassembled WGS sequence"/>
</dbReference>
<dbReference type="OMA" id="ANWPYTL"/>
<evidence type="ECO:0000313" key="2">
    <source>
        <dbReference type="EMBL" id="PLT94139.1"/>
    </source>
</evidence>
<reference evidence="2 4" key="2">
    <citation type="journal article" date="2018" name="FEMS Microbiol. Ecol.">
        <title>Co-invading symbiotic mutualists of Medicago polymorpha retain high ancestral diversity and contain diverse accessory genomes.</title>
        <authorList>
            <person name="Porter S.S."/>
            <person name="Faber-Hammond J.J."/>
            <person name="Friesen M.L."/>
        </authorList>
    </citation>
    <scope>NUCLEOTIDE SEQUENCE [LARGE SCALE GENOMIC DNA]</scope>
    <source>
        <strain evidence="2 4">Str16</strain>
    </source>
</reference>
<sequence>MSGLLALITAAIFFGAAIYINLAEQPARLALDAGAALREWVPAYRRGFEMQASLAIVSCLLGAMAWWQTGNALWALGAAVIILNWPYTLLVIMPVNRRLETTRPDQANAETHELIARWGRLHAGRSALGAVATMVYFTAAASAL</sequence>
<proteinExistence type="predicted"/>
<name>A0A508WV88_9HYPH</name>
<protein>
    <recommendedName>
        <fullName evidence="5">DUF1772 domain-containing protein</fullName>
    </recommendedName>
</protein>
<dbReference type="Proteomes" id="UP001190825">
    <property type="component" value="Unassembled WGS sequence"/>
</dbReference>
<dbReference type="InterPro" id="IPR013901">
    <property type="entry name" value="Anthrone_oxy"/>
</dbReference>
<organism evidence="3">
    <name type="scientific">Sinorhizobium medicae</name>
    <dbReference type="NCBI Taxonomy" id="110321"/>
    <lineage>
        <taxon>Bacteria</taxon>
        <taxon>Pseudomonadati</taxon>
        <taxon>Pseudomonadota</taxon>
        <taxon>Alphaproteobacteria</taxon>
        <taxon>Hyphomicrobiales</taxon>
        <taxon>Rhizobiaceae</taxon>
        <taxon>Sinorhizobium/Ensifer group</taxon>
        <taxon>Sinorhizobium</taxon>
    </lineage>
</organism>
<dbReference type="AlphaFoldDB" id="A0A508WV88"/>
<feature type="transmembrane region" description="Helical" evidence="1">
    <location>
        <begin position="73"/>
        <end position="93"/>
    </location>
</feature>
<keyword evidence="1" id="KW-0812">Transmembrane</keyword>
<reference evidence="2" key="1">
    <citation type="submission" date="2017-04" db="EMBL/GenBank/DDBJ databases">
        <authorList>
            <person name="Porter S."/>
            <person name="Friesen M.L."/>
            <person name="Faber-Hammond J."/>
        </authorList>
    </citation>
    <scope>NUCLEOTIDE SEQUENCE</scope>
    <source>
        <strain evidence="2">Str16</strain>
    </source>
</reference>
<gene>
    <name evidence="2" type="ORF">BMJ33_31225</name>
    <name evidence="3" type="ORF">EMEDMD4_240068</name>
</gene>
<dbReference type="Pfam" id="PF08592">
    <property type="entry name" value="Anthrone_oxy"/>
    <property type="match status" value="1"/>
</dbReference>
<feature type="transmembrane region" description="Helical" evidence="1">
    <location>
        <begin position="6"/>
        <end position="22"/>
    </location>
</feature>
<evidence type="ECO:0000313" key="3">
    <source>
        <dbReference type="EMBL" id="VTZ61125.1"/>
    </source>
</evidence>
<keyword evidence="1" id="KW-1133">Transmembrane helix</keyword>